<proteinExistence type="predicted"/>
<dbReference type="AlphaFoldDB" id="A0A016V278"/>
<keyword evidence="3" id="KW-1185">Reference proteome</keyword>
<name>A0A016V278_9BILA</name>
<dbReference type="Proteomes" id="UP000024635">
    <property type="component" value="Unassembled WGS sequence"/>
</dbReference>
<feature type="compositionally biased region" description="Polar residues" evidence="1">
    <location>
        <begin position="87"/>
        <end position="99"/>
    </location>
</feature>
<sequence length="106" mass="12118">MLMNLCIYGPVQRNHRLSANYWSDIVSFPWKIHKIFELDLTAHTISEEQEVLFLAVSWVSQENELSRETSQSSLSTRDGMSVKKKLSTTSMSRPNSLAKNLNEAKS</sequence>
<gene>
    <name evidence="2" type="primary">Acey_s0020.g220</name>
    <name evidence="2" type="synonym">Acey-F45E4.11</name>
    <name evidence="2" type="ORF">Y032_0020g220</name>
</gene>
<reference evidence="3" key="1">
    <citation type="journal article" date="2015" name="Nat. Genet.">
        <title>The genome and transcriptome of the zoonotic hookworm Ancylostoma ceylanicum identify infection-specific gene families.</title>
        <authorList>
            <person name="Schwarz E.M."/>
            <person name="Hu Y."/>
            <person name="Antoshechkin I."/>
            <person name="Miller M.M."/>
            <person name="Sternberg P.W."/>
            <person name="Aroian R.V."/>
        </authorList>
    </citation>
    <scope>NUCLEOTIDE SEQUENCE</scope>
    <source>
        <strain evidence="3">HY135</strain>
    </source>
</reference>
<protein>
    <submittedName>
        <fullName evidence="2">Uncharacterized protein</fullName>
    </submittedName>
</protein>
<accession>A0A016V278</accession>
<evidence type="ECO:0000313" key="3">
    <source>
        <dbReference type="Proteomes" id="UP000024635"/>
    </source>
</evidence>
<feature type="compositionally biased region" description="Polar residues" evidence="1">
    <location>
        <begin position="62"/>
        <end position="78"/>
    </location>
</feature>
<evidence type="ECO:0000256" key="1">
    <source>
        <dbReference type="SAM" id="MobiDB-lite"/>
    </source>
</evidence>
<evidence type="ECO:0000313" key="2">
    <source>
        <dbReference type="EMBL" id="EYC21097.1"/>
    </source>
</evidence>
<feature type="region of interest" description="Disordered" evidence="1">
    <location>
        <begin position="62"/>
        <end position="106"/>
    </location>
</feature>
<comment type="caution">
    <text evidence="2">The sequence shown here is derived from an EMBL/GenBank/DDBJ whole genome shotgun (WGS) entry which is preliminary data.</text>
</comment>
<organism evidence="2 3">
    <name type="scientific">Ancylostoma ceylanicum</name>
    <dbReference type="NCBI Taxonomy" id="53326"/>
    <lineage>
        <taxon>Eukaryota</taxon>
        <taxon>Metazoa</taxon>
        <taxon>Ecdysozoa</taxon>
        <taxon>Nematoda</taxon>
        <taxon>Chromadorea</taxon>
        <taxon>Rhabditida</taxon>
        <taxon>Rhabditina</taxon>
        <taxon>Rhabditomorpha</taxon>
        <taxon>Strongyloidea</taxon>
        <taxon>Ancylostomatidae</taxon>
        <taxon>Ancylostomatinae</taxon>
        <taxon>Ancylostoma</taxon>
    </lineage>
</organism>
<dbReference type="EMBL" id="JARK01001356">
    <property type="protein sequence ID" value="EYC21097.1"/>
    <property type="molecule type" value="Genomic_DNA"/>
</dbReference>